<feature type="domain" description="Metallo-beta-lactamase" evidence="5">
    <location>
        <begin position="12"/>
        <end position="192"/>
    </location>
</feature>
<dbReference type="PATRIC" id="fig|1315283.4.peg.1521"/>
<comment type="cofactor">
    <cofactor evidence="1">
        <name>Zn(2+)</name>
        <dbReference type="ChEBI" id="CHEBI:29105"/>
    </cofactor>
</comment>
<keyword evidence="4" id="KW-0862">Zinc</keyword>
<evidence type="ECO:0000256" key="2">
    <source>
        <dbReference type="ARBA" id="ARBA00022723"/>
    </source>
</evidence>
<evidence type="ECO:0000256" key="4">
    <source>
        <dbReference type="ARBA" id="ARBA00022833"/>
    </source>
</evidence>
<evidence type="ECO:0000256" key="1">
    <source>
        <dbReference type="ARBA" id="ARBA00001947"/>
    </source>
</evidence>
<dbReference type="Gene3D" id="3.60.15.10">
    <property type="entry name" value="Ribonuclease Z/Hydroxyacylglutathione hydrolase-like"/>
    <property type="match status" value="1"/>
</dbReference>
<protein>
    <submittedName>
        <fullName evidence="6">Hydroxyacylglutathione hydrolase</fullName>
    </submittedName>
</protein>
<dbReference type="RefSeq" id="WP_058373309.1">
    <property type="nucleotide sequence ID" value="NZ_CP011034.1"/>
</dbReference>
<dbReference type="Pfam" id="PF00753">
    <property type="entry name" value="Lactamase_B"/>
    <property type="match status" value="1"/>
</dbReference>
<evidence type="ECO:0000313" key="6">
    <source>
        <dbReference type="EMBL" id="ALS32927.1"/>
    </source>
</evidence>
<sequence>MHIITIPVTAFSQNCRIIACSQSKQAVVVDPGGDCNKIVAALKQHDLTLTAIWLTHGHLDHVGAADALRSTYNVKIIGPHKDEHFWFENLPMQAHMFGFAAVTAFYPDEWLVHDDIIRVGELSFTVKHCPGHTPGHVVFYHPQQQCVIVGDVIFKGSVGRTDFPKGDAQQLITSIKTQIMTLPDNTHILAGHGSDTNVGYEKQNNPFISGQFG</sequence>
<accession>A0A0U2ISJ4</accession>
<dbReference type="CDD" id="cd07737">
    <property type="entry name" value="YcbL-like_MBL-fold"/>
    <property type="match status" value="1"/>
</dbReference>
<dbReference type="SUPFAM" id="SSF56281">
    <property type="entry name" value="Metallo-hydrolase/oxidoreductase"/>
    <property type="match status" value="1"/>
</dbReference>
<dbReference type="OrthoDB" id="9802991at2"/>
<dbReference type="InterPro" id="IPR051453">
    <property type="entry name" value="MBL_Glyoxalase_II"/>
</dbReference>
<dbReference type="GO" id="GO:0016787">
    <property type="term" value="F:hydrolase activity"/>
    <property type="evidence" value="ECO:0007669"/>
    <property type="project" value="UniProtKB-KW"/>
</dbReference>
<keyword evidence="3 6" id="KW-0378">Hydrolase</keyword>
<dbReference type="EMBL" id="CP011034">
    <property type="protein sequence ID" value="ALS32927.1"/>
    <property type="molecule type" value="Genomic_DNA"/>
</dbReference>
<name>A0A0U2ISJ4_9GAMM</name>
<keyword evidence="2" id="KW-0479">Metal-binding</keyword>
<dbReference type="AlphaFoldDB" id="A0A0U2ISJ4"/>
<proteinExistence type="predicted"/>
<evidence type="ECO:0000259" key="5">
    <source>
        <dbReference type="SMART" id="SM00849"/>
    </source>
</evidence>
<dbReference type="PANTHER" id="PTHR46233">
    <property type="entry name" value="HYDROXYACYLGLUTATHIONE HYDROLASE GLOC"/>
    <property type="match status" value="1"/>
</dbReference>
<dbReference type="GO" id="GO:0046872">
    <property type="term" value="F:metal ion binding"/>
    <property type="evidence" value="ECO:0007669"/>
    <property type="project" value="UniProtKB-KW"/>
</dbReference>
<evidence type="ECO:0000256" key="3">
    <source>
        <dbReference type="ARBA" id="ARBA00022801"/>
    </source>
</evidence>
<dbReference type="SMART" id="SM00849">
    <property type="entry name" value="Lactamase_B"/>
    <property type="match status" value="1"/>
</dbReference>
<dbReference type="Proteomes" id="UP000065261">
    <property type="component" value="Chromosome I"/>
</dbReference>
<gene>
    <name evidence="6" type="primary">gloB</name>
    <name evidence="6" type="ORF">PTRA_a1765</name>
</gene>
<reference evidence="6 7" key="1">
    <citation type="submission" date="2015-03" db="EMBL/GenBank/DDBJ databases">
        <authorList>
            <person name="Murphy D."/>
        </authorList>
    </citation>
    <scope>NUCLEOTIDE SEQUENCE [LARGE SCALE GENOMIC DNA]</scope>
    <source>
        <strain evidence="6 7">KMM 520</strain>
    </source>
</reference>
<dbReference type="InterPro" id="IPR001279">
    <property type="entry name" value="Metallo-B-lactamas"/>
</dbReference>
<dbReference type="PANTHER" id="PTHR46233:SF3">
    <property type="entry name" value="HYDROXYACYLGLUTATHIONE HYDROLASE GLOC"/>
    <property type="match status" value="1"/>
</dbReference>
<dbReference type="KEGG" id="ptn:PTRA_a1765"/>
<evidence type="ECO:0000313" key="7">
    <source>
        <dbReference type="Proteomes" id="UP000065261"/>
    </source>
</evidence>
<dbReference type="InterPro" id="IPR036866">
    <property type="entry name" value="RibonucZ/Hydroxyglut_hydro"/>
</dbReference>
<organism evidence="6">
    <name type="scientific">Pseudoalteromonas translucida KMM 520</name>
    <dbReference type="NCBI Taxonomy" id="1315283"/>
    <lineage>
        <taxon>Bacteria</taxon>
        <taxon>Pseudomonadati</taxon>
        <taxon>Pseudomonadota</taxon>
        <taxon>Gammaproteobacteria</taxon>
        <taxon>Alteromonadales</taxon>
        <taxon>Pseudoalteromonadaceae</taxon>
        <taxon>Pseudoalteromonas</taxon>
    </lineage>
</organism>